<protein>
    <recommendedName>
        <fullName evidence="3">Beta-lactamase-related domain-containing protein</fullName>
    </recommendedName>
</protein>
<reference evidence="4 5" key="1">
    <citation type="journal article" date="2007" name="Genome Biol.">
        <title>Interrupted coding sequences in Mycobacterium smegmatis: authentic mutations or sequencing errors?</title>
        <authorList>
            <person name="Deshayes C."/>
            <person name="Perrodou E."/>
            <person name="Gallien S."/>
            <person name="Euphrasie D."/>
            <person name="Schaeffer C."/>
            <person name="Van-Dorsselaer A."/>
            <person name="Poch O."/>
            <person name="Lecompte O."/>
            <person name="Reyrat J.M."/>
        </authorList>
    </citation>
    <scope>NUCLEOTIDE SEQUENCE [LARGE SCALE GENOMIC DNA]</scope>
    <source>
        <strain evidence="5">ATCC 700084 / mc(2)155</strain>
    </source>
</reference>
<evidence type="ECO:0000313" key="4">
    <source>
        <dbReference type="EMBL" id="AFP43049.1"/>
    </source>
</evidence>
<dbReference type="SUPFAM" id="SSF56601">
    <property type="entry name" value="beta-lactamase/transpeptidase-like"/>
    <property type="match status" value="1"/>
</dbReference>
<dbReference type="PATRIC" id="fig|246196.56.peg.6755"/>
<organism evidence="4 5">
    <name type="scientific">Mycolicibacterium smegmatis (strain ATCC 700084 / mc(2)155)</name>
    <name type="common">Mycobacterium smegmatis</name>
    <dbReference type="NCBI Taxonomy" id="246196"/>
    <lineage>
        <taxon>Bacteria</taxon>
        <taxon>Bacillati</taxon>
        <taxon>Actinomycetota</taxon>
        <taxon>Actinomycetes</taxon>
        <taxon>Mycobacteriales</taxon>
        <taxon>Mycobacteriaceae</taxon>
        <taxon>Mycolicibacterium</taxon>
    </lineage>
</organism>
<feature type="region of interest" description="Disordered" evidence="2">
    <location>
        <begin position="76"/>
        <end position="110"/>
    </location>
</feature>
<feature type="compositionally biased region" description="Low complexity" evidence="2">
    <location>
        <begin position="85"/>
        <end position="110"/>
    </location>
</feature>
<dbReference type="PANTHER" id="PTHR43283:SF11">
    <property type="entry name" value="BETA-LACTAMASE-RELATED DOMAIN-CONTAINING PROTEIN"/>
    <property type="match status" value="1"/>
</dbReference>
<accession>I7GGP7</accession>
<dbReference type="InterPro" id="IPR012338">
    <property type="entry name" value="Beta-lactam/transpept-like"/>
</dbReference>
<evidence type="ECO:0000256" key="2">
    <source>
        <dbReference type="SAM" id="MobiDB-lite"/>
    </source>
</evidence>
<dbReference type="EMBL" id="CP001663">
    <property type="protein sequence ID" value="AFP43049.1"/>
    <property type="molecule type" value="Genomic_DNA"/>
</dbReference>
<evidence type="ECO:0000256" key="1">
    <source>
        <dbReference type="ARBA" id="ARBA00022801"/>
    </source>
</evidence>
<evidence type="ECO:0000313" key="5">
    <source>
        <dbReference type="Proteomes" id="UP000006158"/>
    </source>
</evidence>
<dbReference type="Pfam" id="PF00144">
    <property type="entry name" value="Beta-lactamase"/>
    <property type="match status" value="1"/>
</dbReference>
<dbReference type="GO" id="GO:0016787">
    <property type="term" value="F:hydrolase activity"/>
    <property type="evidence" value="ECO:0007669"/>
    <property type="project" value="UniProtKB-KW"/>
</dbReference>
<sequence length="523" mass="55415">MRKRFREVFRTFSIKLLMSAGSAPLVTPRRKNALHAATASRTARYRRPVRLSRSRVPRLCAIGAVFAVVAATSCSRPAPAPREPAPATGIAAASPAPTAPPTQVTQPVTPTGDFSAVTRLVDDAVAARRLPGAVVQIGHAGKIVFRAAFGARKLDGEPGLDGSPSPAEPMTEDTLFDLASLTKSIATTTAVLQLYEQGKIRLDEPVQTYLPDFNPTGDPRRARVTLRMLLTHTSGIAGDLSLDGPWGLTAADKAEGVKRALAAWVVFEPGAMFHYSDIGFIILGTLVEKITGQSLDGYVREHVFAPLGMSDTYYLPAANACGPHEIRGNALVSDPDGPRTTDCPADSWSTGLLTRVAPTALDEDTPGINPHFGLPLRGTVHDPTARRMGGVAGSAGVFTTVHDLGLFAQALLDRRANRPSTFPLQQATVELMTTPQQPGAGPDLRGLGWDIDTPHSRPRGTVFPVGSFGHTGFTGVSMWMDPGSDTYVIVLANVIHQRGGPPIATLSGDVATEAARALHLYGT</sequence>
<dbReference type="InterPro" id="IPR001466">
    <property type="entry name" value="Beta-lactam-related"/>
</dbReference>
<feature type="domain" description="Beta-lactamase-related" evidence="3">
    <location>
        <begin position="118"/>
        <end position="494"/>
    </location>
</feature>
<dbReference type="InterPro" id="IPR050789">
    <property type="entry name" value="Diverse_Enzym_Activities"/>
</dbReference>
<dbReference type="Gene3D" id="3.40.710.10">
    <property type="entry name" value="DD-peptidase/beta-lactamase superfamily"/>
    <property type="match status" value="1"/>
</dbReference>
<dbReference type="AlphaFoldDB" id="I7GGP7"/>
<dbReference type="Proteomes" id="UP000006158">
    <property type="component" value="Chromosome"/>
</dbReference>
<keyword evidence="1" id="KW-0378">Hydrolase</keyword>
<evidence type="ECO:0000259" key="3">
    <source>
        <dbReference type="Pfam" id="PF00144"/>
    </source>
</evidence>
<proteinExistence type="predicted"/>
<name>I7GGP7_MYCS2</name>
<gene>
    <name evidence="4" type="ordered locus">MSMEI_6623</name>
</gene>
<dbReference type="PANTHER" id="PTHR43283">
    <property type="entry name" value="BETA-LACTAMASE-RELATED"/>
    <property type="match status" value="1"/>
</dbReference>
<dbReference type="KEGG" id="msg:MSMEI_6623"/>
<reference evidence="4 5" key="2">
    <citation type="journal article" date="2009" name="Genome Res.">
        <title>Ortho-proteogenomics: multiple proteomes investigation through orthology and a new MS-based protocol.</title>
        <authorList>
            <person name="Gallien S."/>
            <person name="Perrodou E."/>
            <person name="Carapito C."/>
            <person name="Deshayes C."/>
            <person name="Reyrat J.M."/>
            <person name="Van Dorsselaer A."/>
            <person name="Poch O."/>
            <person name="Schaeffer C."/>
            <person name="Lecompte O."/>
        </authorList>
    </citation>
    <scope>NUCLEOTIDE SEQUENCE [LARGE SCALE GENOMIC DNA]</scope>
    <source>
        <strain evidence="5">ATCC 700084 / mc(2)155</strain>
    </source>
</reference>